<dbReference type="EMBL" id="JAFIRA010000006">
    <property type="protein sequence ID" value="MCJ2542069.1"/>
    <property type="molecule type" value="Genomic_DNA"/>
</dbReference>
<feature type="transmembrane region" description="Helical" evidence="2">
    <location>
        <begin position="12"/>
        <end position="33"/>
    </location>
</feature>
<dbReference type="Proteomes" id="UP000830835">
    <property type="component" value="Unassembled WGS sequence"/>
</dbReference>
<comment type="caution">
    <text evidence="3">The sequence shown here is derived from an EMBL/GenBank/DDBJ whole genome shotgun (WGS) entry which is preliminary data.</text>
</comment>
<evidence type="ECO:0000256" key="1">
    <source>
        <dbReference type="SAM" id="MobiDB-lite"/>
    </source>
</evidence>
<gene>
    <name evidence="3" type="ORF">JX360_03970</name>
</gene>
<name>A0ABT0C8N9_THEVL</name>
<evidence type="ECO:0000313" key="3">
    <source>
        <dbReference type="EMBL" id="MCJ2542069.1"/>
    </source>
</evidence>
<proteinExistence type="predicted"/>
<keyword evidence="2" id="KW-0472">Membrane</keyword>
<sequence length="120" mass="12975">MRRNHLSNPSCIGLYGIPLAVVLLGISMGQILASPTPALAQNENVNDAIRRDGNTNLFDGSSIDMNDLFRAADFLSNQNAASRWDSTAGLDAAVEQFNQSRRRPLQLSPGSLRPEPPTTP</sequence>
<reference evidence="3" key="1">
    <citation type="submission" date="2021-02" db="EMBL/GenBank/DDBJ databases">
        <title>The CRISPR/cas machinery reduction and long-range gene transfer in the hot spring cyanobacterium Synechococcus.</title>
        <authorList>
            <person name="Dvorak P."/>
            <person name="Jahodarova E."/>
            <person name="Hasler P."/>
            <person name="Poulickova A."/>
        </authorList>
    </citation>
    <scope>NUCLEOTIDE SEQUENCE</scope>
    <source>
        <strain evidence="3">Rupite</strain>
    </source>
</reference>
<keyword evidence="4" id="KW-1185">Reference proteome</keyword>
<organism evidence="3 4">
    <name type="scientific">Thermostichus vulcanus str. 'Rupite'</name>
    <dbReference type="NCBI Taxonomy" id="2813851"/>
    <lineage>
        <taxon>Bacteria</taxon>
        <taxon>Bacillati</taxon>
        <taxon>Cyanobacteriota</taxon>
        <taxon>Cyanophyceae</taxon>
        <taxon>Thermostichales</taxon>
        <taxon>Thermostichaceae</taxon>
        <taxon>Thermostichus</taxon>
    </lineage>
</organism>
<protein>
    <submittedName>
        <fullName evidence="3">Uncharacterized protein</fullName>
    </submittedName>
</protein>
<evidence type="ECO:0000256" key="2">
    <source>
        <dbReference type="SAM" id="Phobius"/>
    </source>
</evidence>
<keyword evidence="2" id="KW-0812">Transmembrane</keyword>
<accession>A0ABT0C8N9</accession>
<feature type="region of interest" description="Disordered" evidence="1">
    <location>
        <begin position="98"/>
        <end position="120"/>
    </location>
</feature>
<dbReference type="RefSeq" id="WP_244349294.1">
    <property type="nucleotide sequence ID" value="NZ_JAFIRA010000006.1"/>
</dbReference>
<keyword evidence="2" id="KW-1133">Transmembrane helix</keyword>
<evidence type="ECO:0000313" key="4">
    <source>
        <dbReference type="Proteomes" id="UP000830835"/>
    </source>
</evidence>